<organism evidence="1">
    <name type="scientific">Pseudomonas fluorescens</name>
    <dbReference type="NCBI Taxonomy" id="294"/>
    <lineage>
        <taxon>Bacteria</taxon>
        <taxon>Pseudomonadati</taxon>
        <taxon>Pseudomonadota</taxon>
        <taxon>Gammaproteobacteria</taxon>
        <taxon>Pseudomonadales</taxon>
        <taxon>Pseudomonadaceae</taxon>
        <taxon>Pseudomonas</taxon>
    </lineage>
</organism>
<name>A0A5E6WP84_PSEFL</name>
<gene>
    <name evidence="1" type="ORF">PS683_04880</name>
</gene>
<dbReference type="AlphaFoldDB" id="A0A5E6WP84"/>
<proteinExistence type="predicted"/>
<protein>
    <submittedName>
        <fullName evidence="1">Uncharacterized protein</fullName>
    </submittedName>
</protein>
<evidence type="ECO:0000313" key="1">
    <source>
        <dbReference type="EMBL" id="VVM16541.1"/>
    </source>
</evidence>
<dbReference type="EMBL" id="LR700651">
    <property type="protein sequence ID" value="VVM16541.1"/>
    <property type="molecule type" value="Genomic_DNA"/>
</dbReference>
<accession>A0A5E6WP84</accession>
<sequence length="78" mass="8852">MNTQTNTLDYKQCMQNAALAFLERHQAEHLGDLSALRKRAIFHLVENLDVAEPVATKLTDLAHIELLDLAHRQRSTNS</sequence>
<reference evidence="1" key="1">
    <citation type="submission" date="2019-09" db="EMBL/GenBank/DDBJ databases">
        <authorList>
            <person name="Chandra G."/>
            <person name="Truman W A."/>
        </authorList>
    </citation>
    <scope>NUCLEOTIDE SEQUENCE</scope>
    <source>
        <strain evidence="1">PS683</strain>
    </source>
</reference>